<proteinExistence type="predicted"/>
<accession>A0A6J5LTA8</accession>
<dbReference type="EMBL" id="LR796554">
    <property type="protein sequence ID" value="CAB4152034.1"/>
    <property type="molecule type" value="Genomic_DNA"/>
</dbReference>
<sequence length="147" mass="16701">MGASKNLLMLMNQQEVESNNFFLTKKEIQTSSKKFITDLLDDGNVNKYELLAQSKRLTEALDVVNTELLKVIPQENFEEFGLKGTFRSGGDTINFAEDEIWCELKRCLDERTDLLKLAQKQEVADMYGNIVPKVSTTPRKSSLAISF</sequence>
<evidence type="ECO:0000313" key="1">
    <source>
        <dbReference type="EMBL" id="CAB4136393.1"/>
    </source>
</evidence>
<evidence type="ECO:0000313" key="2">
    <source>
        <dbReference type="EMBL" id="CAB4152034.1"/>
    </source>
</evidence>
<dbReference type="EMBL" id="LR796322">
    <property type="protein sequence ID" value="CAB4136393.1"/>
    <property type="molecule type" value="Genomic_DNA"/>
</dbReference>
<name>A0A6J5LTA8_9CAUD</name>
<protein>
    <submittedName>
        <fullName evidence="1">Uncharacterized protein</fullName>
    </submittedName>
</protein>
<gene>
    <name evidence="1" type="ORF">UFOVP304_19</name>
    <name evidence="2" type="ORF">UFOVP584_46</name>
</gene>
<organism evidence="1">
    <name type="scientific">uncultured Caudovirales phage</name>
    <dbReference type="NCBI Taxonomy" id="2100421"/>
    <lineage>
        <taxon>Viruses</taxon>
        <taxon>Duplodnaviria</taxon>
        <taxon>Heunggongvirae</taxon>
        <taxon>Uroviricota</taxon>
        <taxon>Caudoviricetes</taxon>
        <taxon>Peduoviridae</taxon>
        <taxon>Maltschvirus</taxon>
        <taxon>Maltschvirus maltsch</taxon>
    </lineage>
</organism>
<reference evidence="1" key="1">
    <citation type="submission" date="2020-04" db="EMBL/GenBank/DDBJ databases">
        <authorList>
            <person name="Chiriac C."/>
            <person name="Salcher M."/>
            <person name="Ghai R."/>
            <person name="Kavagutti S V."/>
        </authorList>
    </citation>
    <scope>NUCLEOTIDE SEQUENCE</scope>
</reference>